<name>A0ABS3TUV9_9PSED</name>
<comment type="caution">
    <text evidence="1">The sequence shown here is derived from an EMBL/GenBank/DDBJ whole genome shotgun (WGS) entry which is preliminary data.</text>
</comment>
<accession>A0ABS3TUV9</accession>
<reference evidence="1 2" key="1">
    <citation type="submission" date="2020-12" db="EMBL/GenBank/DDBJ databases">
        <title>Pseudomonas schmalbachii sp. nov. isolated from millipede gut.</title>
        <authorList>
            <person name="Shelomi M."/>
        </authorList>
    </citation>
    <scope>NUCLEOTIDE SEQUENCE [LARGE SCALE GENOMIC DNA]</scope>
    <source>
        <strain evidence="1 2">Milli4</strain>
    </source>
</reference>
<dbReference type="EMBL" id="JAELYA010000008">
    <property type="protein sequence ID" value="MBO3277447.1"/>
    <property type="molecule type" value="Genomic_DNA"/>
</dbReference>
<protein>
    <submittedName>
        <fullName evidence="1">DUF2384 domain-containing protein</fullName>
    </submittedName>
</protein>
<gene>
    <name evidence="1" type="ORF">JFY56_19700</name>
</gene>
<evidence type="ECO:0000313" key="2">
    <source>
        <dbReference type="Proteomes" id="UP000669060"/>
    </source>
</evidence>
<sequence>MPIKPDIEIPPTDFQALIERISTESRASFSPELYMEVFAMDEQTFSRLTHVPPNALRTTSESERIQDYIRSTLRVLRAVADTGTDIGKAIYWLRNVHLSTFNDKTAEEMVSEGRTAQLIDYLHSWEAGAQG</sequence>
<dbReference type="RefSeq" id="WP_208315747.1">
    <property type="nucleotide sequence ID" value="NZ_JAELYA010000008.1"/>
</dbReference>
<keyword evidence="2" id="KW-1185">Reference proteome</keyword>
<proteinExistence type="predicted"/>
<evidence type="ECO:0000313" key="1">
    <source>
        <dbReference type="EMBL" id="MBO3277447.1"/>
    </source>
</evidence>
<organism evidence="1 2">
    <name type="scientific">Pseudomonas schmalbachii</name>
    <dbReference type="NCBI Taxonomy" id="2816993"/>
    <lineage>
        <taxon>Bacteria</taxon>
        <taxon>Pseudomonadati</taxon>
        <taxon>Pseudomonadota</taxon>
        <taxon>Gammaproteobacteria</taxon>
        <taxon>Pseudomonadales</taxon>
        <taxon>Pseudomonadaceae</taxon>
        <taxon>Pseudomonas</taxon>
    </lineage>
</organism>
<dbReference type="Proteomes" id="UP000669060">
    <property type="component" value="Unassembled WGS sequence"/>
</dbReference>